<dbReference type="PROSITE" id="PS00862">
    <property type="entry name" value="OX2_COVAL_FAD"/>
    <property type="match status" value="1"/>
</dbReference>
<keyword evidence="3" id="KW-0285">Flavoprotein</keyword>
<dbReference type="Gene3D" id="3.40.462.20">
    <property type="match status" value="1"/>
</dbReference>
<organism evidence="7 8">
    <name type="scientific">Streptomyces fildesensis</name>
    <dbReference type="NCBI Taxonomy" id="375757"/>
    <lineage>
        <taxon>Bacteria</taxon>
        <taxon>Bacillati</taxon>
        <taxon>Actinomycetota</taxon>
        <taxon>Actinomycetes</taxon>
        <taxon>Kitasatosporales</taxon>
        <taxon>Streptomycetaceae</taxon>
        <taxon>Streptomyces</taxon>
    </lineage>
</organism>
<evidence type="ECO:0000256" key="4">
    <source>
        <dbReference type="ARBA" id="ARBA00022827"/>
    </source>
</evidence>
<feature type="domain" description="FAD-binding PCMH-type" evidence="6">
    <location>
        <begin position="45"/>
        <end position="216"/>
    </location>
</feature>
<proteinExistence type="inferred from homology"/>
<keyword evidence="4" id="KW-0274">FAD</keyword>
<comment type="caution">
    <text evidence="7">The sequence shown here is derived from an EMBL/GenBank/DDBJ whole genome shotgun (WGS) entry which is preliminary data.</text>
</comment>
<keyword evidence="8" id="KW-1185">Reference proteome</keyword>
<dbReference type="InterPro" id="IPR016167">
    <property type="entry name" value="FAD-bd_PCMH_sub1"/>
</dbReference>
<reference evidence="7 8" key="1">
    <citation type="submission" date="2024-10" db="EMBL/GenBank/DDBJ databases">
        <title>The Natural Products Discovery Center: Release of the First 8490 Sequenced Strains for Exploring Actinobacteria Biosynthetic Diversity.</title>
        <authorList>
            <person name="Kalkreuter E."/>
            <person name="Kautsar S.A."/>
            <person name="Yang D."/>
            <person name="Bader C.D."/>
            <person name="Teijaro C.N."/>
            <person name="Fluegel L."/>
            <person name="Davis C.M."/>
            <person name="Simpson J.R."/>
            <person name="Lauterbach L."/>
            <person name="Steele A.D."/>
            <person name="Gui C."/>
            <person name="Meng S."/>
            <person name="Li G."/>
            <person name="Viehrig K."/>
            <person name="Ye F."/>
            <person name="Su P."/>
            <person name="Kiefer A.F."/>
            <person name="Nichols A."/>
            <person name="Cepeda A.J."/>
            <person name="Yan W."/>
            <person name="Fan B."/>
            <person name="Jiang Y."/>
            <person name="Adhikari A."/>
            <person name="Zheng C.-J."/>
            <person name="Schuster L."/>
            <person name="Cowan T.M."/>
            <person name="Smanski M.J."/>
            <person name="Chevrette M.G."/>
            <person name="De Carvalho L.P.S."/>
            <person name="Shen B."/>
        </authorList>
    </citation>
    <scope>NUCLEOTIDE SEQUENCE [LARGE SCALE GENOMIC DNA]</scope>
    <source>
        <strain evidence="7 8">NPDC053399</strain>
    </source>
</reference>
<evidence type="ECO:0000259" key="6">
    <source>
        <dbReference type="PROSITE" id="PS51387"/>
    </source>
</evidence>
<dbReference type="InterPro" id="IPR006094">
    <property type="entry name" value="Oxid_FAD_bind_N"/>
</dbReference>
<keyword evidence="5" id="KW-0560">Oxidoreductase</keyword>
<dbReference type="InterPro" id="IPR016166">
    <property type="entry name" value="FAD-bd_PCMH"/>
</dbReference>
<dbReference type="PANTHER" id="PTHR42973">
    <property type="entry name" value="BINDING OXIDOREDUCTASE, PUTATIVE (AFU_ORTHOLOGUE AFUA_1G17690)-RELATED"/>
    <property type="match status" value="1"/>
</dbReference>
<dbReference type="EMBL" id="JBITYG010000022">
    <property type="protein sequence ID" value="MFI9106668.1"/>
    <property type="molecule type" value="Genomic_DNA"/>
</dbReference>
<evidence type="ECO:0000313" key="8">
    <source>
        <dbReference type="Proteomes" id="UP001614394"/>
    </source>
</evidence>
<dbReference type="Proteomes" id="UP001614394">
    <property type="component" value="Unassembled WGS sequence"/>
</dbReference>
<dbReference type="SUPFAM" id="SSF55103">
    <property type="entry name" value="FAD-linked oxidases, C-terminal domain"/>
    <property type="match status" value="1"/>
</dbReference>
<sequence length="471" mass="49710">MTTTQNAASPIGDATLAEFTAGLRGTAVLPGEAQYDQARSVWNGAHDRRPAVIARCAGVADVIRTIDFARSEGQPLAVRGGGHSIPGFSTLDGGIVLDLSPMTGVQVHPESRTVSAQAGCTWKDLDAETQQFGLAVTGGLVSSTGIAGFTTGGGIGWLMRKYGLACDNLVGADVVTADGQFVRASERENAELFWGLRGGGGNFGVVTSFEFQLHEIGATVLSGLVFYPAEEAQQVLAGYRAACASAPDELTTLVNLTTAPPVPFLPASVHGTPVIGVGGCWSGDLDAGEAATAPFRSLGTVIADVFAPHPYAGWQQALDPLYPRGIHNYFRSALLRTVDDDALRVLQDFFAVLPNPLTEIHLQHLGGAVGRVPASETAYALRDQEFIVNVIARTTDADGFGKVVDWARQVTAALGPDAGAYVNFTGESDPSLVRASYPPDTYRRLVELKNHYDPANLFRLNQNIVPSVSSE</sequence>
<evidence type="ECO:0000313" key="7">
    <source>
        <dbReference type="EMBL" id="MFI9106668.1"/>
    </source>
</evidence>
<evidence type="ECO:0000256" key="1">
    <source>
        <dbReference type="ARBA" id="ARBA00001974"/>
    </source>
</evidence>
<dbReference type="Pfam" id="PF08031">
    <property type="entry name" value="BBE"/>
    <property type="match status" value="1"/>
</dbReference>
<dbReference type="InterPro" id="IPR036318">
    <property type="entry name" value="FAD-bd_PCMH-like_sf"/>
</dbReference>
<dbReference type="InterPro" id="IPR050416">
    <property type="entry name" value="FAD-linked_Oxidoreductase"/>
</dbReference>
<accession>A0ABW8CKS3</accession>
<evidence type="ECO:0000256" key="2">
    <source>
        <dbReference type="ARBA" id="ARBA00005466"/>
    </source>
</evidence>
<name>A0ABW8CKS3_9ACTN</name>
<evidence type="ECO:0000256" key="5">
    <source>
        <dbReference type="ARBA" id="ARBA00023002"/>
    </source>
</evidence>
<dbReference type="Gene3D" id="3.30.465.10">
    <property type="match status" value="1"/>
</dbReference>
<dbReference type="InterPro" id="IPR016164">
    <property type="entry name" value="FAD-linked_Oxase-like_C"/>
</dbReference>
<gene>
    <name evidence="7" type="ORF">ACIGXA_39850</name>
</gene>
<dbReference type="PROSITE" id="PS51387">
    <property type="entry name" value="FAD_PCMH"/>
    <property type="match status" value="1"/>
</dbReference>
<comment type="similarity">
    <text evidence="2">Belongs to the oxygen-dependent FAD-linked oxidoreductase family.</text>
</comment>
<dbReference type="InterPro" id="IPR012951">
    <property type="entry name" value="BBE"/>
</dbReference>
<dbReference type="InterPro" id="IPR016169">
    <property type="entry name" value="FAD-bd_PCMH_sub2"/>
</dbReference>
<dbReference type="InterPro" id="IPR006093">
    <property type="entry name" value="Oxy_OxRdtase_FAD_BS"/>
</dbReference>
<evidence type="ECO:0000256" key="3">
    <source>
        <dbReference type="ARBA" id="ARBA00022630"/>
    </source>
</evidence>
<dbReference type="PANTHER" id="PTHR42973:SF39">
    <property type="entry name" value="FAD-BINDING PCMH-TYPE DOMAIN-CONTAINING PROTEIN"/>
    <property type="match status" value="1"/>
</dbReference>
<dbReference type="Gene3D" id="3.30.43.10">
    <property type="entry name" value="Uridine Diphospho-n-acetylenolpyruvylglucosamine Reductase, domain 2"/>
    <property type="match status" value="1"/>
</dbReference>
<dbReference type="SUPFAM" id="SSF56176">
    <property type="entry name" value="FAD-binding/transporter-associated domain-like"/>
    <property type="match status" value="1"/>
</dbReference>
<comment type="cofactor">
    <cofactor evidence="1">
        <name>FAD</name>
        <dbReference type="ChEBI" id="CHEBI:57692"/>
    </cofactor>
</comment>
<dbReference type="RefSeq" id="WP_399658357.1">
    <property type="nucleotide sequence ID" value="NZ_JBITYG010000022.1"/>
</dbReference>
<protein>
    <submittedName>
        <fullName evidence="7">FAD-binding oxidoreductase</fullName>
    </submittedName>
</protein>
<dbReference type="Pfam" id="PF01565">
    <property type="entry name" value="FAD_binding_4"/>
    <property type="match status" value="1"/>
</dbReference>